<dbReference type="AlphaFoldDB" id="A0A8S1EI90"/>
<organism evidence="2 3">
    <name type="scientific">Caenorhabditis bovis</name>
    <dbReference type="NCBI Taxonomy" id="2654633"/>
    <lineage>
        <taxon>Eukaryota</taxon>
        <taxon>Metazoa</taxon>
        <taxon>Ecdysozoa</taxon>
        <taxon>Nematoda</taxon>
        <taxon>Chromadorea</taxon>
        <taxon>Rhabditida</taxon>
        <taxon>Rhabditina</taxon>
        <taxon>Rhabditomorpha</taxon>
        <taxon>Rhabditoidea</taxon>
        <taxon>Rhabditidae</taxon>
        <taxon>Peloderinae</taxon>
        <taxon>Caenorhabditis</taxon>
    </lineage>
</organism>
<evidence type="ECO:0000256" key="1">
    <source>
        <dbReference type="SAM" id="MobiDB-lite"/>
    </source>
</evidence>
<feature type="region of interest" description="Disordered" evidence="1">
    <location>
        <begin position="377"/>
        <end position="413"/>
    </location>
</feature>
<gene>
    <name evidence="2" type="ORF">CBOVIS_LOCUS3387</name>
</gene>
<dbReference type="EMBL" id="CADEPM010000002">
    <property type="protein sequence ID" value="CAB3400444.1"/>
    <property type="molecule type" value="Genomic_DNA"/>
</dbReference>
<name>A0A8S1EI90_9PELO</name>
<comment type="caution">
    <text evidence="2">The sequence shown here is derived from an EMBL/GenBank/DDBJ whole genome shotgun (WGS) entry which is preliminary data.</text>
</comment>
<protein>
    <submittedName>
        <fullName evidence="2">Uncharacterized protein</fullName>
    </submittedName>
</protein>
<dbReference type="Proteomes" id="UP000494206">
    <property type="component" value="Unassembled WGS sequence"/>
</dbReference>
<reference evidence="2 3" key="1">
    <citation type="submission" date="2020-04" db="EMBL/GenBank/DDBJ databases">
        <authorList>
            <person name="Laetsch R D."/>
            <person name="Stevens L."/>
            <person name="Kumar S."/>
            <person name="Blaxter L. M."/>
        </authorList>
    </citation>
    <scope>NUCLEOTIDE SEQUENCE [LARGE SCALE GENOMIC DNA]</scope>
</reference>
<feature type="compositionally biased region" description="Polar residues" evidence="1">
    <location>
        <begin position="377"/>
        <end position="392"/>
    </location>
</feature>
<feature type="region of interest" description="Disordered" evidence="1">
    <location>
        <begin position="567"/>
        <end position="602"/>
    </location>
</feature>
<proteinExistence type="predicted"/>
<evidence type="ECO:0000313" key="3">
    <source>
        <dbReference type="Proteomes" id="UP000494206"/>
    </source>
</evidence>
<accession>A0A8S1EI90</accession>
<feature type="compositionally biased region" description="Basic and acidic residues" evidence="1">
    <location>
        <begin position="401"/>
        <end position="413"/>
    </location>
</feature>
<keyword evidence="3" id="KW-1185">Reference proteome</keyword>
<evidence type="ECO:0000313" key="2">
    <source>
        <dbReference type="EMBL" id="CAB3400444.1"/>
    </source>
</evidence>
<sequence length="614" mass="70194">MAEFVIQLLQEYISKLRRTNEFKQLTPSKYVDERKKPAQLNAAPTGVQLVPAFVSDSTNQMINYQNSSTANFSNVRWSYASHEQQIYHGQPPHPALSASQQLFAYDQNFQPTAPQMQHQFFGEQYFQPTPPHPHNQFFGEQYIQQTPSQTHNQFFGGHCFQQTPSQHQFVRGQNIRPLQQIHQPYTYERNFPLSPSEHSYHQYQYPMPPQYHAFGIEQRQPASPLQQQFPSEPYILSPPQQLNDQVYLPYKFCQQKSRQQQVFNERNCGVSSQELPRQLPRPVPLGICMHSDILCNGTVDESVPIAEGQYFSSTESEGYTNGENQSGTSSDSLAFSSVTEANVRTNAQWIAKENEEKNLEVGVFDNKTDISCSQLTREKNATTAASSENIGANSGEEEEIVEKKSPAEFSDKNDDLETKLTQNAAKNVSSVITKIAPQYSKIATSQNHEYEICSTVLPSKQTTSKVSVVESKIDQDAYEEKFLNHLTDAEIVGFKEKNEKDSWIEPTKKHIAKNAIKIDMRKVLMYQMCEDNKTDNPPIDIVETQHVNESDDEVVEDEKTKKEVLKSLQKNQNKRKVKTKKDNNGENKKKKNKKTVKVTIPDNLESMLPVKDKY</sequence>
<feature type="region of interest" description="Disordered" evidence="1">
    <location>
        <begin position="314"/>
        <end position="333"/>
    </location>
</feature>